<proteinExistence type="predicted"/>
<evidence type="ECO:0000313" key="4">
    <source>
        <dbReference type="EMBL" id="KEQ92192.1"/>
    </source>
</evidence>
<accession>A0A074YDN2</accession>
<dbReference type="InterPro" id="IPR051609">
    <property type="entry name" value="NmrA/Isoflavone_reductase-like"/>
</dbReference>
<dbReference type="OrthoDB" id="5283654at2759"/>
<keyword evidence="5" id="KW-1185">Reference proteome</keyword>
<organism evidence="4 5">
    <name type="scientific">Aureobasidium subglaciale (strain EXF-2481)</name>
    <name type="common">Aureobasidium pullulans var. subglaciale</name>
    <dbReference type="NCBI Taxonomy" id="1043005"/>
    <lineage>
        <taxon>Eukaryota</taxon>
        <taxon>Fungi</taxon>
        <taxon>Dikarya</taxon>
        <taxon>Ascomycota</taxon>
        <taxon>Pezizomycotina</taxon>
        <taxon>Dothideomycetes</taxon>
        <taxon>Dothideomycetidae</taxon>
        <taxon>Dothideales</taxon>
        <taxon>Saccotheciaceae</taxon>
        <taxon>Aureobasidium</taxon>
    </lineage>
</organism>
<keyword evidence="1" id="KW-0521">NADP</keyword>
<dbReference type="InParanoid" id="A0A074YDN2"/>
<dbReference type="PANTHER" id="PTHR47706:SF9">
    <property type="entry name" value="NMRA-LIKE DOMAIN-CONTAINING PROTEIN-RELATED"/>
    <property type="match status" value="1"/>
</dbReference>
<dbReference type="Proteomes" id="UP000030641">
    <property type="component" value="Unassembled WGS sequence"/>
</dbReference>
<dbReference type="GO" id="GO:0016491">
    <property type="term" value="F:oxidoreductase activity"/>
    <property type="evidence" value="ECO:0007669"/>
    <property type="project" value="UniProtKB-KW"/>
</dbReference>
<dbReference type="Pfam" id="PF05368">
    <property type="entry name" value="NmrA"/>
    <property type="match status" value="1"/>
</dbReference>
<protein>
    <recommendedName>
        <fullName evidence="3">NmrA-like domain-containing protein</fullName>
    </recommendedName>
</protein>
<dbReference type="InterPro" id="IPR008030">
    <property type="entry name" value="NmrA-like"/>
</dbReference>
<sequence>MTLYDKIAIIGHNGWAAQAIVKALAAQAFEQPIRIIAREQSSIDTLPNNVEVVRYSWDNPSSITSALDGVDILLSFIGHAGLKDQEKMVPYMRDAGVKLFAPSDLALPYTAEEREHVTVPREKEELEHKLHAAGVPFVTIVIGNFTSFALDSPYMGIDLVNNRILHTGESRTNPVYLCSRDYVAAGYASIFTQSTIPFLSDRTIGLNELHPTTADIEAAMHKKSGVPPSTAFDSLKNAAELAKQDRLDALVRKKMGDGTHNVGNDIWEVEGYEKKTLEDFIIGDALDDPPYIRGDEQTRRFLDEYFD</sequence>
<evidence type="ECO:0000256" key="2">
    <source>
        <dbReference type="ARBA" id="ARBA00023002"/>
    </source>
</evidence>
<evidence type="ECO:0000259" key="3">
    <source>
        <dbReference type="Pfam" id="PF05368"/>
    </source>
</evidence>
<dbReference type="HOGENOM" id="CLU_078277_0_0_1"/>
<evidence type="ECO:0000256" key="1">
    <source>
        <dbReference type="ARBA" id="ARBA00022857"/>
    </source>
</evidence>
<dbReference type="EMBL" id="KL584772">
    <property type="protein sequence ID" value="KEQ92192.1"/>
    <property type="molecule type" value="Genomic_DNA"/>
</dbReference>
<dbReference type="Gene3D" id="3.40.50.720">
    <property type="entry name" value="NAD(P)-binding Rossmann-like Domain"/>
    <property type="match status" value="1"/>
</dbReference>
<dbReference type="PANTHER" id="PTHR47706">
    <property type="entry name" value="NMRA-LIKE FAMILY PROTEIN"/>
    <property type="match status" value="1"/>
</dbReference>
<evidence type="ECO:0000313" key="5">
    <source>
        <dbReference type="Proteomes" id="UP000030641"/>
    </source>
</evidence>
<reference evidence="4 5" key="1">
    <citation type="journal article" date="2014" name="BMC Genomics">
        <title>Genome sequencing of four Aureobasidium pullulans varieties: biotechnological potential, stress tolerance, and description of new species.</title>
        <authorList>
            <person name="Gostin Ar C."/>
            <person name="Ohm R.A."/>
            <person name="Kogej T."/>
            <person name="Sonjak S."/>
            <person name="Turk M."/>
            <person name="Zajc J."/>
            <person name="Zalar P."/>
            <person name="Grube M."/>
            <person name="Sun H."/>
            <person name="Han J."/>
            <person name="Sharma A."/>
            <person name="Chiniquy J."/>
            <person name="Ngan C.Y."/>
            <person name="Lipzen A."/>
            <person name="Barry K."/>
            <person name="Grigoriev I.V."/>
            <person name="Gunde-Cimerman N."/>
        </authorList>
    </citation>
    <scope>NUCLEOTIDE SEQUENCE [LARGE SCALE GENOMIC DNA]</scope>
    <source>
        <strain evidence="4 5">EXF-2481</strain>
    </source>
</reference>
<keyword evidence="2" id="KW-0560">Oxidoreductase</keyword>
<dbReference type="GeneID" id="25364638"/>
<dbReference type="OMA" id="FWEVEGY"/>
<feature type="domain" description="NmrA-like" evidence="3">
    <location>
        <begin position="5"/>
        <end position="143"/>
    </location>
</feature>
<dbReference type="SUPFAM" id="SSF51735">
    <property type="entry name" value="NAD(P)-binding Rossmann-fold domains"/>
    <property type="match status" value="1"/>
</dbReference>
<dbReference type="AlphaFoldDB" id="A0A074YDN2"/>
<dbReference type="RefSeq" id="XP_013340649.1">
    <property type="nucleotide sequence ID" value="XM_013485195.1"/>
</dbReference>
<name>A0A074YDN2_AURSE</name>
<gene>
    <name evidence="4" type="ORF">AUEXF2481DRAFT_32396</name>
</gene>
<dbReference type="InterPro" id="IPR036291">
    <property type="entry name" value="NAD(P)-bd_dom_sf"/>
</dbReference>
<dbReference type="STRING" id="1043005.A0A074YDN2"/>